<keyword evidence="9" id="KW-1185">Reference proteome</keyword>
<feature type="transmembrane region" description="Helical" evidence="6">
    <location>
        <begin position="160"/>
        <end position="179"/>
    </location>
</feature>
<evidence type="ECO:0000313" key="9">
    <source>
        <dbReference type="Proteomes" id="UP000479692"/>
    </source>
</evidence>
<reference evidence="8 9" key="1">
    <citation type="submission" date="2019-12" db="EMBL/GenBank/DDBJ databases">
        <authorList>
            <person name="Xu J."/>
        </authorList>
    </citation>
    <scope>NUCLEOTIDE SEQUENCE [LARGE SCALE GENOMIC DNA]</scope>
    <source>
        <strain evidence="8 9">HX-5-24</strain>
    </source>
</reference>
<evidence type="ECO:0000256" key="5">
    <source>
        <dbReference type="ARBA" id="ARBA00023136"/>
    </source>
</evidence>
<name>A0A7C9M241_9GAMM</name>
<feature type="transmembrane region" description="Helical" evidence="6">
    <location>
        <begin position="191"/>
        <end position="209"/>
    </location>
</feature>
<feature type="transmembrane region" description="Helical" evidence="6">
    <location>
        <begin position="32"/>
        <end position="57"/>
    </location>
</feature>
<feature type="transmembrane region" description="Helical" evidence="6">
    <location>
        <begin position="102"/>
        <end position="120"/>
    </location>
</feature>
<feature type="domain" description="Major facilitator superfamily (MFS) profile" evidence="7">
    <location>
        <begin position="32"/>
        <end position="428"/>
    </location>
</feature>
<dbReference type="EMBL" id="WOXT01000001">
    <property type="protein sequence ID" value="MUV13122.1"/>
    <property type="molecule type" value="Genomic_DNA"/>
</dbReference>
<evidence type="ECO:0000313" key="8">
    <source>
        <dbReference type="EMBL" id="MUV13122.1"/>
    </source>
</evidence>
<dbReference type="Proteomes" id="UP000479692">
    <property type="component" value="Unassembled WGS sequence"/>
</dbReference>
<feature type="transmembrane region" description="Helical" evidence="6">
    <location>
        <begin position="126"/>
        <end position="148"/>
    </location>
</feature>
<dbReference type="PRINTS" id="PR01035">
    <property type="entry name" value="TCRTETA"/>
</dbReference>
<evidence type="ECO:0000256" key="6">
    <source>
        <dbReference type="SAM" id="Phobius"/>
    </source>
</evidence>
<protein>
    <submittedName>
        <fullName evidence="8">MFS transporter</fullName>
    </submittedName>
</protein>
<sequence>MPTDGLGLDCTPSFPQRTPVTETVAPGARKAALAFIFVTVLIDILAFGLIIPVLPHLLKDFVAGDTVRAAHWVGVFAFLFSAIQFISAPVQGAMSDRFGRRPVILLSCLGLGVDFIFMAVAQTLPWLLVGRVVSAMFSASFTTANAYIADVTEPSKRAQAYGMIGAAFGLGFIIGPAIGGHLGEVNVRLPFWFAACLALVNFVYGLFVLPESLPIERRTKRIDWAHANPIGSLKLLREYRAIWGLAVVVFLVNFAHYVYPSVFVLFADYAYGWGSGDVGWVLGAVGVMSVIVNAVLVKKIVGAIGERRALMLGLACGVVGFTIYGFAPTGAIFLMGMPIMSLWALAMPSTQAMVTREVGPEVQGRVQGALTSLASLAGIVAPVIYTAVFGLFIGPQSPGKLPGAPFLLAGVLLACAGMVAWRYTRTHATDASSRADAAPEAAPTGD</sequence>
<feature type="transmembrane region" description="Helical" evidence="6">
    <location>
        <begin position="406"/>
        <end position="424"/>
    </location>
</feature>
<dbReference type="InterPro" id="IPR001958">
    <property type="entry name" value="Tet-R_TetA/multi-R_MdtG-like"/>
</dbReference>
<accession>A0A7C9M241</accession>
<dbReference type="InterPro" id="IPR036259">
    <property type="entry name" value="MFS_trans_sf"/>
</dbReference>
<dbReference type="Pfam" id="PF07690">
    <property type="entry name" value="MFS_1"/>
    <property type="match status" value="1"/>
</dbReference>
<proteinExistence type="predicted"/>
<dbReference type="GO" id="GO:0016020">
    <property type="term" value="C:membrane"/>
    <property type="evidence" value="ECO:0007669"/>
    <property type="project" value="UniProtKB-SubCell"/>
</dbReference>
<dbReference type="PANTHER" id="PTHR23504">
    <property type="entry name" value="MAJOR FACILITATOR SUPERFAMILY DOMAIN-CONTAINING PROTEIN 10"/>
    <property type="match status" value="1"/>
</dbReference>
<keyword evidence="5 6" id="KW-0472">Membrane</keyword>
<feature type="transmembrane region" description="Helical" evidence="6">
    <location>
        <begin position="309"/>
        <end position="326"/>
    </location>
</feature>
<dbReference type="PANTHER" id="PTHR23504:SF15">
    <property type="entry name" value="MAJOR FACILITATOR SUPERFAMILY (MFS) PROFILE DOMAIN-CONTAINING PROTEIN"/>
    <property type="match status" value="1"/>
</dbReference>
<dbReference type="SUPFAM" id="SSF103473">
    <property type="entry name" value="MFS general substrate transporter"/>
    <property type="match status" value="1"/>
</dbReference>
<comment type="subcellular location">
    <subcellularLocation>
        <location evidence="1">Membrane</location>
        <topology evidence="1">Multi-pass membrane protein</topology>
    </subcellularLocation>
</comment>
<dbReference type="CDD" id="cd17388">
    <property type="entry name" value="MFS_TetA"/>
    <property type="match status" value="1"/>
</dbReference>
<evidence type="ECO:0000256" key="2">
    <source>
        <dbReference type="ARBA" id="ARBA00022448"/>
    </source>
</evidence>
<keyword evidence="2" id="KW-0813">Transport</keyword>
<gene>
    <name evidence="8" type="ORF">GN331_02770</name>
</gene>
<keyword evidence="4 6" id="KW-1133">Transmembrane helix</keyword>
<keyword evidence="3 6" id="KW-0812">Transmembrane</keyword>
<evidence type="ECO:0000259" key="7">
    <source>
        <dbReference type="PROSITE" id="PS50850"/>
    </source>
</evidence>
<organism evidence="8 9">
    <name type="scientific">Noviluteimonas gilva</name>
    <dbReference type="NCBI Taxonomy" id="2682097"/>
    <lineage>
        <taxon>Bacteria</taxon>
        <taxon>Pseudomonadati</taxon>
        <taxon>Pseudomonadota</taxon>
        <taxon>Gammaproteobacteria</taxon>
        <taxon>Lysobacterales</taxon>
        <taxon>Lysobacteraceae</taxon>
        <taxon>Noviluteimonas</taxon>
    </lineage>
</organism>
<feature type="transmembrane region" description="Helical" evidence="6">
    <location>
        <begin position="69"/>
        <end position="90"/>
    </location>
</feature>
<dbReference type="GO" id="GO:0022857">
    <property type="term" value="F:transmembrane transporter activity"/>
    <property type="evidence" value="ECO:0007669"/>
    <property type="project" value="InterPro"/>
</dbReference>
<dbReference type="InterPro" id="IPR011701">
    <property type="entry name" value="MFS"/>
</dbReference>
<evidence type="ECO:0000256" key="4">
    <source>
        <dbReference type="ARBA" id="ARBA00022989"/>
    </source>
</evidence>
<comment type="caution">
    <text evidence="8">The sequence shown here is derived from an EMBL/GenBank/DDBJ whole genome shotgun (WGS) entry which is preliminary data.</text>
</comment>
<feature type="transmembrane region" description="Helical" evidence="6">
    <location>
        <begin position="241"/>
        <end position="259"/>
    </location>
</feature>
<dbReference type="Gene3D" id="1.20.1250.20">
    <property type="entry name" value="MFS general substrate transporter like domains"/>
    <property type="match status" value="1"/>
</dbReference>
<feature type="transmembrane region" description="Helical" evidence="6">
    <location>
        <begin position="279"/>
        <end position="297"/>
    </location>
</feature>
<evidence type="ECO:0000256" key="3">
    <source>
        <dbReference type="ARBA" id="ARBA00022692"/>
    </source>
</evidence>
<dbReference type="PROSITE" id="PS50850">
    <property type="entry name" value="MFS"/>
    <property type="match status" value="1"/>
</dbReference>
<dbReference type="AlphaFoldDB" id="A0A7C9M241"/>
<evidence type="ECO:0000256" key="1">
    <source>
        <dbReference type="ARBA" id="ARBA00004141"/>
    </source>
</evidence>
<feature type="transmembrane region" description="Helical" evidence="6">
    <location>
        <begin position="370"/>
        <end position="394"/>
    </location>
</feature>
<dbReference type="InterPro" id="IPR020846">
    <property type="entry name" value="MFS_dom"/>
</dbReference>